<dbReference type="EMBL" id="PDXA01000069">
    <property type="protein sequence ID" value="RYN33645.1"/>
    <property type="molecule type" value="Genomic_DNA"/>
</dbReference>
<dbReference type="AlphaFoldDB" id="A0A4Q4M1E8"/>
<organism evidence="2 3">
    <name type="scientific">Alternaria tenuissima</name>
    <dbReference type="NCBI Taxonomy" id="119927"/>
    <lineage>
        <taxon>Eukaryota</taxon>
        <taxon>Fungi</taxon>
        <taxon>Dikarya</taxon>
        <taxon>Ascomycota</taxon>
        <taxon>Pezizomycotina</taxon>
        <taxon>Dothideomycetes</taxon>
        <taxon>Pleosporomycetidae</taxon>
        <taxon>Pleosporales</taxon>
        <taxon>Pleosporineae</taxon>
        <taxon>Pleosporaceae</taxon>
        <taxon>Alternaria</taxon>
        <taxon>Alternaria sect. Alternaria</taxon>
        <taxon>Alternaria alternata complex</taxon>
    </lineage>
</organism>
<evidence type="ECO:0000313" key="2">
    <source>
        <dbReference type="EMBL" id="RYN33645.1"/>
    </source>
</evidence>
<dbReference type="Proteomes" id="UP000292402">
    <property type="component" value="Unassembled WGS sequence"/>
</dbReference>
<feature type="compositionally biased region" description="Basic and acidic residues" evidence="1">
    <location>
        <begin position="537"/>
        <end position="547"/>
    </location>
</feature>
<evidence type="ECO:0000313" key="3">
    <source>
        <dbReference type="Proteomes" id="UP000292402"/>
    </source>
</evidence>
<protein>
    <submittedName>
        <fullName evidence="2">Uncharacterized protein</fullName>
    </submittedName>
</protein>
<feature type="region of interest" description="Disordered" evidence="1">
    <location>
        <begin position="696"/>
        <end position="734"/>
    </location>
</feature>
<feature type="compositionally biased region" description="Acidic residues" evidence="1">
    <location>
        <begin position="961"/>
        <end position="972"/>
    </location>
</feature>
<name>A0A4Q4M1E8_9PLEO</name>
<feature type="compositionally biased region" description="Basic residues" evidence="1">
    <location>
        <begin position="505"/>
        <end position="515"/>
    </location>
</feature>
<sequence>MTYADEDDIDWSDGSLDEKAIDTFARPTQPSPYAETQNDQGLLLVSEVHDQHRIPCSFPLESVSANGNNTAQDPSRAQRAGIGVHLNQRLPSKEDYVNYVLYQANQKAYEATFLNTFIAHALHPDRIAQCSEDPTGSIPTVVKYMESVIHEVDSITRRMIWNAHCRTVHLLAKDGKDGAPFLDINAFDAKPFSDYGPSNLFPAAKRMDASWHLTSPSPLMVQYSTKEYELGCQASPLEEIDDFNNTVFRRINIGGVLPTGRAVKLSTSGKREGQSIPGAAVRKDRANPPCGSWLPFAPLDSASGSHVSQPIADTPVSIIHQADLDGARQESGASISPAYAHDRLSYSSPTHPEIPFGHCDVETSNSDNAMQSIEYTEKVNPWRMRLVNDHKRRLTRKWGNPPQTIDCAVRSFKQAVTAAISMGIHPIAHDYPKKIEPITTSKQHQKYVRRSNQSRNKGGSEFTEGAAPKTHVSRTRLTGSTAALSEPIPDQLASTELPRTAPLARLKKRRRRRRNIAAVEQVPAMSSAENWKTASKPCRESTLHSNDEASSTGQSPYPSLQKSRILESHQHLPPNAYFKPISRDEKFVWRCAFKHAMGHYYNAGDRKSCRGCNTALSDNVPVVLMDFYMPPRTFYFQPAQGMRWKPSKQLSQPRKCGFSSHDAVAKDAYWKAINCGASEEEAQKTGIDAVVEYIKPKPLPKAPTPEPTPESEPDLGPHPSNSTTMEHGQDIPDGYYWEKRKSNEEHAWRCDVNHGLGRYYLAGDRKTCPGCGSSQKGLGKHKEMDFYLASGVIVRQEAPGLSKFKPRKPYKLSKSTATKRELVTHNQMCANVYFSLVANGYEAEEALRLAVERVDSELDKKQESKMKRHDKQGGSQGPEALGKPSTSSGATRKDSVNTSEVDRKRTKCRRNSRSGCTMALVPKKRRANELSEEETYGVAVHQEIGYTSSEQDPRDSFEISSTEEESSASESE</sequence>
<accession>A0A4Q4M1E8</accession>
<proteinExistence type="predicted"/>
<evidence type="ECO:0000256" key="1">
    <source>
        <dbReference type="SAM" id="MobiDB-lite"/>
    </source>
</evidence>
<gene>
    <name evidence="2" type="ORF">AA0114_g11963</name>
</gene>
<feature type="compositionally biased region" description="Pro residues" evidence="1">
    <location>
        <begin position="697"/>
        <end position="710"/>
    </location>
</feature>
<reference evidence="3" key="1">
    <citation type="journal article" date="2019" name="bioRxiv">
        <title>Genomics, evolutionary history and diagnostics of the Alternaria alternata species group including apple and Asian pear pathotypes.</title>
        <authorList>
            <person name="Armitage A.D."/>
            <person name="Cockerton H.M."/>
            <person name="Sreenivasaprasad S."/>
            <person name="Woodhall J.W."/>
            <person name="Lane C.R."/>
            <person name="Harrison R.J."/>
            <person name="Clarkson J.P."/>
        </authorList>
    </citation>
    <scope>NUCLEOTIDE SEQUENCE [LARGE SCALE GENOMIC DNA]</scope>
    <source>
        <strain evidence="3">FERA 1082</strain>
    </source>
</reference>
<feature type="region of interest" description="Disordered" evidence="1">
    <location>
        <begin position="437"/>
        <end position="559"/>
    </location>
</feature>
<feature type="compositionally biased region" description="Basic and acidic residues" evidence="1">
    <location>
        <begin position="891"/>
        <end position="903"/>
    </location>
</feature>
<feature type="region of interest" description="Disordered" evidence="1">
    <location>
        <begin position="859"/>
        <end position="972"/>
    </location>
</feature>
<feature type="compositionally biased region" description="Polar residues" evidence="1">
    <location>
        <begin position="548"/>
        <end position="559"/>
    </location>
</feature>
<comment type="caution">
    <text evidence="2">The sequence shown here is derived from an EMBL/GenBank/DDBJ whole genome shotgun (WGS) entry which is preliminary data.</text>
</comment>